<organism evidence="11 12">
    <name type="scientific">Serpens gallinarum</name>
    <dbReference type="NCBI Taxonomy" id="2763075"/>
    <lineage>
        <taxon>Bacteria</taxon>
        <taxon>Pseudomonadati</taxon>
        <taxon>Pseudomonadota</taxon>
        <taxon>Gammaproteobacteria</taxon>
        <taxon>Pseudomonadales</taxon>
        <taxon>Pseudomonadaceae</taxon>
        <taxon>Pseudomonas</taxon>
    </lineage>
</organism>
<evidence type="ECO:0000256" key="2">
    <source>
        <dbReference type="ARBA" id="ARBA00010637"/>
    </source>
</evidence>
<dbReference type="InterPro" id="IPR023229">
    <property type="entry name" value="T2SS_M_periplasmic_sf"/>
</dbReference>
<feature type="transmembrane region" description="Helical" evidence="10">
    <location>
        <begin position="31"/>
        <end position="50"/>
    </location>
</feature>
<proteinExistence type="inferred from homology"/>
<keyword evidence="3" id="KW-0813">Transport</keyword>
<dbReference type="Proteomes" id="UP000611945">
    <property type="component" value="Unassembled WGS sequence"/>
</dbReference>
<evidence type="ECO:0000256" key="8">
    <source>
        <dbReference type="ARBA" id="ARBA00022989"/>
    </source>
</evidence>
<keyword evidence="4" id="KW-1003">Cell membrane</keyword>
<name>A0ABR8TNP3_9PSED</name>
<evidence type="ECO:0000256" key="9">
    <source>
        <dbReference type="ARBA" id="ARBA00023136"/>
    </source>
</evidence>
<reference evidence="11 12" key="1">
    <citation type="submission" date="2020-08" db="EMBL/GenBank/DDBJ databases">
        <title>A Genomic Blueprint of the Chicken Gut Microbiome.</title>
        <authorList>
            <person name="Gilroy R."/>
            <person name="Ravi A."/>
            <person name="Getino M."/>
            <person name="Pursley I."/>
            <person name="Horton D.L."/>
            <person name="Alikhan N.-F."/>
            <person name="Baker D."/>
            <person name="Gharbi K."/>
            <person name="Hall N."/>
            <person name="Watson M."/>
            <person name="Adriaenssens E.M."/>
            <person name="Foster-Nyarko E."/>
            <person name="Jarju S."/>
            <person name="Secka A."/>
            <person name="Antonio M."/>
            <person name="Oren A."/>
            <person name="Chaudhuri R."/>
            <person name="La Ragione R.M."/>
            <person name="Hildebrand F."/>
            <person name="Pallen M.J."/>
        </authorList>
    </citation>
    <scope>NUCLEOTIDE SEQUENCE [LARGE SCALE GENOMIC DNA]</scope>
    <source>
        <strain evidence="11 12">Sa2CUA2</strain>
    </source>
</reference>
<dbReference type="Pfam" id="PF04612">
    <property type="entry name" value="T2SSM"/>
    <property type="match status" value="1"/>
</dbReference>
<keyword evidence="5" id="KW-0997">Cell inner membrane</keyword>
<keyword evidence="7" id="KW-0653">Protein transport</keyword>
<accession>A0ABR8TNP3</accession>
<dbReference type="InterPro" id="IPR007690">
    <property type="entry name" value="T2SS_GspM"/>
</dbReference>
<evidence type="ECO:0000256" key="3">
    <source>
        <dbReference type="ARBA" id="ARBA00022448"/>
    </source>
</evidence>
<keyword evidence="9 10" id="KW-0472">Membrane</keyword>
<evidence type="ECO:0000313" key="11">
    <source>
        <dbReference type="EMBL" id="MBD7977381.1"/>
    </source>
</evidence>
<evidence type="ECO:0000256" key="5">
    <source>
        <dbReference type="ARBA" id="ARBA00022519"/>
    </source>
</evidence>
<evidence type="ECO:0000256" key="6">
    <source>
        <dbReference type="ARBA" id="ARBA00022692"/>
    </source>
</evidence>
<dbReference type="Gene3D" id="3.30.1360.100">
    <property type="entry name" value="General secretion pathway protein M, EpsM"/>
    <property type="match status" value="1"/>
</dbReference>
<keyword evidence="12" id="KW-1185">Reference proteome</keyword>
<evidence type="ECO:0000256" key="10">
    <source>
        <dbReference type="SAM" id="Phobius"/>
    </source>
</evidence>
<keyword evidence="6 10" id="KW-0812">Transmembrane</keyword>
<gene>
    <name evidence="11" type="ORF">H9642_09270</name>
</gene>
<evidence type="ECO:0000256" key="1">
    <source>
        <dbReference type="ARBA" id="ARBA00004377"/>
    </source>
</evidence>
<sequence>MVVWNPEQILTRLQASPLAQRWQHLARRERLMLGLLALFLLSALMYLGMWRPVAGHKVEAQRYLDQQRELHGYLQVRAPEVMDLQRRPVVSLDPARLQGLVTASATEKGLAVERVDSEGSGGVQVSLQPAGFDRLLSWFGDLQAQGVRIEEAGLDRQGDGRIAARLTLRVAF</sequence>
<dbReference type="EMBL" id="JACSQG010000003">
    <property type="protein sequence ID" value="MBD7977381.1"/>
    <property type="molecule type" value="Genomic_DNA"/>
</dbReference>
<comment type="similarity">
    <text evidence="2">Belongs to the GSP M family.</text>
</comment>
<comment type="caution">
    <text evidence="11">The sequence shown here is derived from an EMBL/GenBank/DDBJ whole genome shotgun (WGS) entry which is preliminary data.</text>
</comment>
<dbReference type="RefSeq" id="WP_251836143.1">
    <property type="nucleotide sequence ID" value="NZ_JACSQG010000003.1"/>
</dbReference>
<dbReference type="SUPFAM" id="SSF103054">
    <property type="entry name" value="General secretion pathway protein M, EpsM"/>
    <property type="match status" value="1"/>
</dbReference>
<evidence type="ECO:0000313" key="12">
    <source>
        <dbReference type="Proteomes" id="UP000611945"/>
    </source>
</evidence>
<evidence type="ECO:0000256" key="4">
    <source>
        <dbReference type="ARBA" id="ARBA00022475"/>
    </source>
</evidence>
<comment type="subcellular location">
    <subcellularLocation>
        <location evidence="1">Cell inner membrane</location>
        <topology evidence="1">Single-pass membrane protein</topology>
    </subcellularLocation>
</comment>
<evidence type="ECO:0000256" key="7">
    <source>
        <dbReference type="ARBA" id="ARBA00022927"/>
    </source>
</evidence>
<keyword evidence="8 10" id="KW-1133">Transmembrane helix</keyword>
<protein>
    <submittedName>
        <fullName evidence="11">Type II secretion system protein M</fullName>
    </submittedName>
</protein>